<name>A0A084XUP5_9PROT</name>
<accession>A0A084XUP5</accession>
<organism evidence="1 2">
    <name type="scientific">Candidatus Accumulibacter vicinus</name>
    <dbReference type="NCBI Taxonomy" id="2954382"/>
    <lineage>
        <taxon>Bacteria</taxon>
        <taxon>Pseudomonadati</taxon>
        <taxon>Pseudomonadota</taxon>
        <taxon>Betaproteobacteria</taxon>
        <taxon>Candidatus Accumulibacter</taxon>
    </lineage>
</organism>
<dbReference type="RefSeq" id="WP_034930861.1">
    <property type="nucleotide sequence ID" value="NZ_JDSS02000049.1"/>
</dbReference>
<sequence length="133" mass="13841">MAKWANALILDGGSDLLRTRAATTDRIKMHLIKAYTAGDSYSTVVTTNGLGSVSLVAGDIVQSTVSSNRVTTFGAKSITLTANSGASPDLHVAVVDSTTSEVLYVADETTDQVVTSGGTFNVPAFTWTVNQPT</sequence>
<dbReference type="AlphaFoldDB" id="A0A084XUP5"/>
<evidence type="ECO:0000313" key="1">
    <source>
        <dbReference type="EMBL" id="KFB66189.1"/>
    </source>
</evidence>
<gene>
    <name evidence="1" type="ORF">CAPSK01_004558</name>
</gene>
<reference evidence="1 2" key="1">
    <citation type="submission" date="2014-07" db="EMBL/GenBank/DDBJ databases">
        <title>Expanding our view of genomic diversity in Candidatus Accumulibacter clades.</title>
        <authorList>
            <person name="Skennerton C.T."/>
            <person name="Barr J.J."/>
            <person name="Slater F.R."/>
            <person name="Bond P.L."/>
            <person name="Tyson G.W."/>
        </authorList>
    </citation>
    <scope>NUCLEOTIDE SEQUENCE [LARGE SCALE GENOMIC DNA]</scope>
    <source>
        <strain evidence="2">SK-01</strain>
    </source>
</reference>
<dbReference type="EMBL" id="JDSS02000049">
    <property type="protein sequence ID" value="KFB66189.1"/>
    <property type="molecule type" value="Genomic_DNA"/>
</dbReference>
<evidence type="ECO:0000313" key="2">
    <source>
        <dbReference type="Proteomes" id="UP000019812"/>
    </source>
</evidence>
<dbReference type="Proteomes" id="UP000019812">
    <property type="component" value="Unassembled WGS sequence"/>
</dbReference>
<protein>
    <submittedName>
        <fullName evidence="1">Uncharacterized protein</fullName>
    </submittedName>
</protein>
<proteinExistence type="predicted"/>
<dbReference type="STRING" id="1457154.CAPSK01_004558"/>
<comment type="caution">
    <text evidence="1">The sequence shown here is derived from an EMBL/GenBank/DDBJ whole genome shotgun (WGS) entry which is preliminary data.</text>
</comment>